<gene>
    <name evidence="7" type="ORF">BPOR_0270g00090</name>
</gene>
<evidence type="ECO:0000256" key="1">
    <source>
        <dbReference type="ARBA" id="ARBA00022723"/>
    </source>
</evidence>
<evidence type="ECO:0000256" key="4">
    <source>
        <dbReference type="PROSITE-ProRule" id="PRU00175"/>
    </source>
</evidence>
<keyword evidence="8" id="KW-1185">Reference proteome</keyword>
<comment type="caution">
    <text evidence="7">The sequence shown here is derived from an EMBL/GenBank/DDBJ whole genome shotgun (WGS) entry which is preliminary data.</text>
</comment>
<evidence type="ECO:0000256" key="3">
    <source>
        <dbReference type="ARBA" id="ARBA00022833"/>
    </source>
</evidence>
<proteinExistence type="predicted"/>
<evidence type="ECO:0000256" key="2">
    <source>
        <dbReference type="ARBA" id="ARBA00022771"/>
    </source>
</evidence>
<evidence type="ECO:0000256" key="5">
    <source>
        <dbReference type="SAM" id="Phobius"/>
    </source>
</evidence>
<dbReference type="PANTHER" id="PTHR45931">
    <property type="entry name" value="SI:CH211-59O9.10"/>
    <property type="match status" value="1"/>
</dbReference>
<dbReference type="Proteomes" id="UP000297280">
    <property type="component" value="Unassembled WGS sequence"/>
</dbReference>
<accession>A0A4Z1KT46</accession>
<keyword evidence="5" id="KW-0812">Transmembrane</keyword>
<feature type="domain" description="RING-type" evidence="6">
    <location>
        <begin position="366"/>
        <end position="409"/>
    </location>
</feature>
<evidence type="ECO:0000259" key="6">
    <source>
        <dbReference type="PROSITE" id="PS50089"/>
    </source>
</evidence>
<keyword evidence="5" id="KW-0472">Membrane</keyword>
<protein>
    <recommendedName>
        <fullName evidence="6">RING-type domain-containing protein</fullName>
    </recommendedName>
</protein>
<dbReference type="AlphaFoldDB" id="A0A4Z1KT46"/>
<evidence type="ECO:0000313" key="7">
    <source>
        <dbReference type="EMBL" id="TGO86875.1"/>
    </source>
</evidence>
<dbReference type="InterPro" id="IPR013083">
    <property type="entry name" value="Znf_RING/FYVE/PHD"/>
</dbReference>
<dbReference type="GO" id="GO:0061630">
    <property type="term" value="F:ubiquitin protein ligase activity"/>
    <property type="evidence" value="ECO:0007669"/>
    <property type="project" value="TreeGrafter"/>
</dbReference>
<dbReference type="PROSITE" id="PS50089">
    <property type="entry name" value="ZF_RING_2"/>
    <property type="match status" value="1"/>
</dbReference>
<dbReference type="GO" id="GO:0008270">
    <property type="term" value="F:zinc ion binding"/>
    <property type="evidence" value="ECO:0007669"/>
    <property type="project" value="UniProtKB-KW"/>
</dbReference>
<dbReference type="GO" id="GO:0005634">
    <property type="term" value="C:nucleus"/>
    <property type="evidence" value="ECO:0007669"/>
    <property type="project" value="TreeGrafter"/>
</dbReference>
<dbReference type="PANTHER" id="PTHR45931:SF3">
    <property type="entry name" value="RING ZINC FINGER-CONTAINING PROTEIN"/>
    <property type="match status" value="1"/>
</dbReference>
<dbReference type="Pfam" id="PF13639">
    <property type="entry name" value="zf-RING_2"/>
    <property type="match status" value="1"/>
</dbReference>
<feature type="transmembrane region" description="Helical" evidence="5">
    <location>
        <begin position="225"/>
        <end position="250"/>
    </location>
</feature>
<dbReference type="InterPro" id="IPR051834">
    <property type="entry name" value="RING_finger_E3_ligase"/>
</dbReference>
<dbReference type="SUPFAM" id="SSF57850">
    <property type="entry name" value="RING/U-box"/>
    <property type="match status" value="1"/>
</dbReference>
<dbReference type="GO" id="GO:0006511">
    <property type="term" value="P:ubiquitin-dependent protein catabolic process"/>
    <property type="evidence" value="ECO:0007669"/>
    <property type="project" value="TreeGrafter"/>
</dbReference>
<dbReference type="CDD" id="cd16454">
    <property type="entry name" value="RING-H2_PA-TM-RING"/>
    <property type="match status" value="1"/>
</dbReference>
<dbReference type="STRING" id="87229.A0A4Z1KT46"/>
<keyword evidence="1" id="KW-0479">Metal-binding</keyword>
<dbReference type="SMART" id="SM00184">
    <property type="entry name" value="RING"/>
    <property type="match status" value="1"/>
</dbReference>
<name>A0A4Z1KT46_9HELO</name>
<dbReference type="EMBL" id="PQXO01000269">
    <property type="protein sequence ID" value="TGO86875.1"/>
    <property type="molecule type" value="Genomic_DNA"/>
</dbReference>
<organism evidence="7 8">
    <name type="scientific">Botrytis porri</name>
    <dbReference type="NCBI Taxonomy" id="87229"/>
    <lineage>
        <taxon>Eukaryota</taxon>
        <taxon>Fungi</taxon>
        <taxon>Dikarya</taxon>
        <taxon>Ascomycota</taxon>
        <taxon>Pezizomycotina</taxon>
        <taxon>Leotiomycetes</taxon>
        <taxon>Helotiales</taxon>
        <taxon>Sclerotiniaceae</taxon>
        <taxon>Botrytis</taxon>
    </lineage>
</organism>
<keyword evidence="5" id="KW-1133">Transmembrane helix</keyword>
<sequence>MALKEVDNSVLVFADEEWNNLATDDQLTSVINQVNPNISYAETITDNLQTLSTHNADASGAIGGFLYVPDLDDQHTCYNISKQYVPSNATRQANLPATDFTLIALAPWISIECTKGYLAAARQDPIRAFIFYPPDNSTNRPPPISSDQWALEDGGTWKSKNKYPVYAVAGSVGERMMREISLYSGNLTDVPNGHELSTFPGIDPRDYVRVYTQLRVTHGTNLPSLWEFLLIIVAVLAFMLAVTSGSMHYLQRSRRRALTRRVEDGEVNLEALGIKRLTVPQEIIDQMPIFTYHFVGQTPLVHRSSSTAEGIHADKSVSTEANEVLFCDDSASKALSPTFIVPNLGNSPVSISDPGERTVVFSQPTCPVCFDDFESGNTWIRELPCGHIFHPDCIDPFLGNNSSLCPMCKKSVLPVGQCPIEITNAMVNRERNMRRLRSRITIAEDNHDIQAGHSRFLSRILGTSFNGRRFDTSTVPTNNVQMTVASPIATRPPFMTSAVHPQSQTNSVLGVEVIQYGLSRQERAQQRIQELTAQQPSLEDPDLVQRRNRSLFRRAFSKAFPGYS</sequence>
<reference evidence="7 8" key="1">
    <citation type="submission" date="2017-12" db="EMBL/GenBank/DDBJ databases">
        <title>Comparative genomics of Botrytis spp.</title>
        <authorList>
            <person name="Valero-Jimenez C.A."/>
            <person name="Tapia P."/>
            <person name="Veloso J."/>
            <person name="Silva-Moreno E."/>
            <person name="Staats M."/>
            <person name="Valdes J.H."/>
            <person name="Van Kan J.A.L."/>
        </authorList>
    </citation>
    <scope>NUCLEOTIDE SEQUENCE [LARGE SCALE GENOMIC DNA]</scope>
    <source>
        <strain evidence="7 8">MUCL3349</strain>
    </source>
</reference>
<keyword evidence="3" id="KW-0862">Zinc</keyword>
<evidence type="ECO:0000313" key="8">
    <source>
        <dbReference type="Proteomes" id="UP000297280"/>
    </source>
</evidence>
<keyword evidence="2 4" id="KW-0863">Zinc-finger</keyword>
<dbReference type="InterPro" id="IPR001841">
    <property type="entry name" value="Znf_RING"/>
</dbReference>
<dbReference type="Gene3D" id="3.30.40.10">
    <property type="entry name" value="Zinc/RING finger domain, C3HC4 (zinc finger)"/>
    <property type="match status" value="1"/>
</dbReference>